<gene>
    <name evidence="1" type="ORF">PCA31118_00038</name>
</gene>
<name>A0A5E4ZHJ4_9BURK</name>
<keyword evidence="2" id="KW-1185">Reference proteome</keyword>
<dbReference type="AlphaFoldDB" id="A0A5E4ZHJ4"/>
<evidence type="ECO:0000313" key="2">
    <source>
        <dbReference type="Proteomes" id="UP000414136"/>
    </source>
</evidence>
<dbReference type="RefSeq" id="WP_150621927.1">
    <property type="nucleotide sequence ID" value="NZ_CABPSQ010000001.1"/>
</dbReference>
<protein>
    <submittedName>
        <fullName evidence="1">Uncharacterized protein</fullName>
    </submittedName>
</protein>
<accession>A0A5E4ZHJ4</accession>
<dbReference type="EMBL" id="CABPSQ010000001">
    <property type="protein sequence ID" value="VVE59855.1"/>
    <property type="molecule type" value="Genomic_DNA"/>
</dbReference>
<dbReference type="Proteomes" id="UP000414136">
    <property type="component" value="Unassembled WGS sequence"/>
</dbReference>
<proteinExistence type="predicted"/>
<sequence>MLNVQPQIAQAPRPRINEEMMRGAMRIALTIEQLTQEGFVVIGIEYSGGAKPTVQVQTCPLCRALVERGEATYYRSGRGERGHYRTGQFQRNGCRVLWTEQGH</sequence>
<evidence type="ECO:0000313" key="1">
    <source>
        <dbReference type="EMBL" id="VVE59855.1"/>
    </source>
</evidence>
<dbReference type="OrthoDB" id="7065739at2"/>
<reference evidence="1 2" key="1">
    <citation type="submission" date="2019-08" db="EMBL/GenBank/DDBJ databases">
        <authorList>
            <person name="Peeters C."/>
        </authorList>
    </citation>
    <scope>NUCLEOTIDE SEQUENCE [LARGE SCALE GENOMIC DNA]</scope>
    <source>
        <strain evidence="1 2">LMG 31118</strain>
    </source>
</reference>
<organism evidence="1 2">
    <name type="scientific">Pandoraea captiosa</name>
    <dbReference type="NCBI Taxonomy" id="2508302"/>
    <lineage>
        <taxon>Bacteria</taxon>
        <taxon>Pseudomonadati</taxon>
        <taxon>Pseudomonadota</taxon>
        <taxon>Betaproteobacteria</taxon>
        <taxon>Burkholderiales</taxon>
        <taxon>Burkholderiaceae</taxon>
        <taxon>Pandoraea</taxon>
    </lineage>
</organism>